<proteinExistence type="predicted"/>
<evidence type="ECO:0000313" key="3">
    <source>
        <dbReference type="Proteomes" id="UP000015105"/>
    </source>
</evidence>
<organism evidence="2 3">
    <name type="scientific">Aegilops tauschii subsp. strangulata</name>
    <name type="common">Goatgrass</name>
    <dbReference type="NCBI Taxonomy" id="200361"/>
    <lineage>
        <taxon>Eukaryota</taxon>
        <taxon>Viridiplantae</taxon>
        <taxon>Streptophyta</taxon>
        <taxon>Embryophyta</taxon>
        <taxon>Tracheophyta</taxon>
        <taxon>Spermatophyta</taxon>
        <taxon>Magnoliopsida</taxon>
        <taxon>Liliopsida</taxon>
        <taxon>Poales</taxon>
        <taxon>Poaceae</taxon>
        <taxon>BOP clade</taxon>
        <taxon>Pooideae</taxon>
        <taxon>Triticodae</taxon>
        <taxon>Triticeae</taxon>
        <taxon>Triticinae</taxon>
        <taxon>Aegilops</taxon>
    </lineage>
</organism>
<dbReference type="AlphaFoldDB" id="A0A452XGD8"/>
<keyword evidence="3" id="KW-1185">Reference proteome</keyword>
<evidence type="ECO:0000256" key="1">
    <source>
        <dbReference type="SAM" id="MobiDB-lite"/>
    </source>
</evidence>
<protein>
    <submittedName>
        <fullName evidence="2">Uncharacterized protein</fullName>
    </submittedName>
</protein>
<dbReference type="EnsemblPlants" id="AET0Gv20141200.18">
    <property type="protein sequence ID" value="AET0Gv20141200.18"/>
    <property type="gene ID" value="AET0Gv20141200"/>
</dbReference>
<accession>A0A452XGD8</accession>
<feature type="region of interest" description="Disordered" evidence="1">
    <location>
        <begin position="28"/>
        <end position="80"/>
    </location>
</feature>
<reference evidence="3" key="1">
    <citation type="journal article" date="2014" name="Science">
        <title>Ancient hybridizations among the ancestral genomes of bread wheat.</title>
        <authorList>
            <consortium name="International Wheat Genome Sequencing Consortium,"/>
            <person name="Marcussen T."/>
            <person name="Sandve S.R."/>
            <person name="Heier L."/>
            <person name="Spannagl M."/>
            <person name="Pfeifer M."/>
            <person name="Jakobsen K.S."/>
            <person name="Wulff B.B."/>
            <person name="Steuernagel B."/>
            <person name="Mayer K.F."/>
            <person name="Olsen O.A."/>
        </authorList>
    </citation>
    <scope>NUCLEOTIDE SEQUENCE [LARGE SCALE GENOMIC DNA]</scope>
    <source>
        <strain evidence="3">cv. AL8/78</strain>
    </source>
</reference>
<evidence type="ECO:0000313" key="2">
    <source>
        <dbReference type="EnsemblPlants" id="AET0Gv20141200.18"/>
    </source>
</evidence>
<name>A0A452XGD8_AEGTS</name>
<reference evidence="3" key="2">
    <citation type="journal article" date="2017" name="Nat. Plants">
        <title>The Aegilops tauschii genome reveals multiple impacts of transposons.</title>
        <authorList>
            <person name="Zhao G."/>
            <person name="Zou C."/>
            <person name="Li K."/>
            <person name="Wang K."/>
            <person name="Li T."/>
            <person name="Gao L."/>
            <person name="Zhang X."/>
            <person name="Wang H."/>
            <person name="Yang Z."/>
            <person name="Liu X."/>
            <person name="Jiang W."/>
            <person name="Mao L."/>
            <person name="Kong X."/>
            <person name="Jiao Y."/>
            <person name="Jia J."/>
        </authorList>
    </citation>
    <scope>NUCLEOTIDE SEQUENCE [LARGE SCALE GENOMIC DNA]</scope>
    <source>
        <strain evidence="3">cv. AL8/78</strain>
    </source>
</reference>
<feature type="compositionally biased region" description="Polar residues" evidence="1">
    <location>
        <begin position="28"/>
        <end position="42"/>
    </location>
</feature>
<reference evidence="2" key="3">
    <citation type="submission" date="2019-03" db="UniProtKB">
        <authorList>
            <consortium name="EnsemblPlants"/>
        </authorList>
    </citation>
    <scope>IDENTIFICATION</scope>
</reference>
<sequence length="112" mass="12221">MPPCAAHTHRTRLGVVILCHGVSSISSLNRGTASSSMAMNTLSPRRPRCSPPPPAASSSAAAKREIPPLSRLSTLSGGPPRKIYLKETLECHLTKQLLKRRRLHMSQHPRIN</sequence>
<dbReference type="Proteomes" id="UP000015105">
    <property type="component" value="Unassembled WGS sequence"/>
</dbReference>
<dbReference type="Gramene" id="AET0Gv20141200.18">
    <property type="protein sequence ID" value="AET0Gv20141200.18"/>
    <property type="gene ID" value="AET0Gv20141200"/>
</dbReference>